<keyword evidence="3" id="KW-0443">Lipid metabolism</keyword>
<dbReference type="PANTHER" id="PTHR14226">
    <property type="entry name" value="NEUROPATHY TARGET ESTERASE/SWISS CHEESE D.MELANOGASTER"/>
    <property type="match status" value="1"/>
</dbReference>
<feature type="domain" description="PNPLA" evidence="4">
    <location>
        <begin position="20"/>
        <end position="180"/>
    </location>
</feature>
<protein>
    <submittedName>
        <fullName evidence="5">FIG00613342: Bacterial patatin-like phospholipase domain containing protein</fullName>
    </submittedName>
</protein>
<evidence type="ECO:0000256" key="3">
    <source>
        <dbReference type="ARBA" id="ARBA00023098"/>
    </source>
</evidence>
<organism evidence="5">
    <name type="scientific">hydrothermal vent metagenome</name>
    <dbReference type="NCBI Taxonomy" id="652676"/>
    <lineage>
        <taxon>unclassified sequences</taxon>
        <taxon>metagenomes</taxon>
        <taxon>ecological metagenomes</taxon>
    </lineage>
</organism>
<reference evidence="5" key="1">
    <citation type="submission" date="2018-06" db="EMBL/GenBank/DDBJ databases">
        <authorList>
            <person name="Zhirakovskaya E."/>
        </authorList>
    </citation>
    <scope>NUCLEOTIDE SEQUENCE</scope>
</reference>
<dbReference type="GO" id="GO:0016787">
    <property type="term" value="F:hydrolase activity"/>
    <property type="evidence" value="ECO:0007669"/>
    <property type="project" value="UniProtKB-KW"/>
</dbReference>
<sequence length="323" mass="35370">MKDSGSGVSDSSVARKTVSLVLGSGGARGMAHVGVIEYLLDQDYDIRCISGASIGALVGGIYATGRLDLFRDWLLALSKTDVLRYLDFSFSGTALFRGEKVIDALRELVGEHLIEDLPVTYTAVATDVERQKEVWLSDGPLFDAIRASIAVPTIFTPYHYRGMRLLDGGLLNPVPIAPTLKEVTDLTIAVNLNAVSVNHSTHKPSHKPPHNVAGRKDMTMPPTGIVEVYHRRISGFLDELQQSFSDLAFRSSAADDLGLFDLLNNSFETMQNAITNIKLATYSPDVVIEIPRETCKAHEFYRARELVEVGYERASEAIPSSIT</sequence>
<evidence type="ECO:0000313" key="5">
    <source>
        <dbReference type="EMBL" id="VAW99369.1"/>
    </source>
</evidence>
<dbReference type="Pfam" id="PF01734">
    <property type="entry name" value="Patatin"/>
    <property type="match status" value="1"/>
</dbReference>
<gene>
    <name evidence="5" type="ORF">MNBD_GAMMA20-249</name>
</gene>
<accession>A0A3B1AM30</accession>
<dbReference type="Gene3D" id="3.40.1090.10">
    <property type="entry name" value="Cytosolic phospholipase A2 catalytic domain"/>
    <property type="match status" value="2"/>
</dbReference>
<evidence type="ECO:0000259" key="4">
    <source>
        <dbReference type="PROSITE" id="PS51635"/>
    </source>
</evidence>
<dbReference type="PANTHER" id="PTHR14226:SF76">
    <property type="entry name" value="NTE FAMILY PROTEIN RSSA"/>
    <property type="match status" value="1"/>
</dbReference>
<keyword evidence="2" id="KW-0442">Lipid degradation</keyword>
<dbReference type="SUPFAM" id="SSF52151">
    <property type="entry name" value="FabD/lysophospholipase-like"/>
    <property type="match status" value="1"/>
</dbReference>
<proteinExistence type="predicted"/>
<evidence type="ECO:0000256" key="1">
    <source>
        <dbReference type="ARBA" id="ARBA00022801"/>
    </source>
</evidence>
<dbReference type="AlphaFoldDB" id="A0A3B1AM30"/>
<dbReference type="GO" id="GO:0016042">
    <property type="term" value="P:lipid catabolic process"/>
    <property type="evidence" value="ECO:0007669"/>
    <property type="project" value="UniProtKB-KW"/>
</dbReference>
<dbReference type="PROSITE" id="PS51635">
    <property type="entry name" value="PNPLA"/>
    <property type="match status" value="1"/>
</dbReference>
<evidence type="ECO:0000256" key="2">
    <source>
        <dbReference type="ARBA" id="ARBA00022963"/>
    </source>
</evidence>
<dbReference type="InterPro" id="IPR016035">
    <property type="entry name" value="Acyl_Trfase/lysoPLipase"/>
</dbReference>
<keyword evidence="1" id="KW-0378">Hydrolase</keyword>
<dbReference type="InterPro" id="IPR002641">
    <property type="entry name" value="PNPLA_dom"/>
</dbReference>
<dbReference type="InterPro" id="IPR050301">
    <property type="entry name" value="NTE"/>
</dbReference>
<dbReference type="EMBL" id="UOFU01000169">
    <property type="protein sequence ID" value="VAW99369.1"/>
    <property type="molecule type" value="Genomic_DNA"/>
</dbReference>
<name>A0A3B1AM30_9ZZZZ</name>